<evidence type="ECO:0000256" key="2">
    <source>
        <dbReference type="ARBA" id="ARBA00022833"/>
    </source>
</evidence>
<evidence type="ECO:0000313" key="8">
    <source>
        <dbReference type="EMBL" id="VUC25610.1"/>
    </source>
</evidence>
<keyword evidence="2" id="KW-0862">Zinc</keyword>
<keyword evidence="5" id="KW-0804">Transcription</keyword>
<keyword evidence="6" id="KW-0539">Nucleus</keyword>
<dbReference type="InterPro" id="IPR007219">
    <property type="entry name" value="XnlR_reg_dom"/>
</dbReference>
<sequence>MDSPQLREVLLNSCWNYYLRSVTVVDQQLFMSHRSSGKRSQYYSSFLESSLLACGTRISTSPAVRKLGRSYAERAKQHIADELEQPTIATLQGFLLLSDFEATAARDRVGWTYNDCSRLVKHEILSELDVHLRDSLLLSAFVYDRLWALYLGRPSCVPSQIVESKNLFNATPEAQENTLHHWVHLCNDISEITDILNGFGQELNRSVASRLSDIGLRISKTHEALPPRLSSKQMPNLDVTAYGLNMQFCGIQIVLHRALVKIFSQQGAINPGVDTTSVERSRIIMYDSAACISRLTLAFREIFGVENFITVMLDNMYIAASTLISHIVQPPLRPNVEGSFNEAFHNLSVIAETIRVLQNHYPVAEKMRRTLARICGNTPLAGMFGVTVGMQTTPPASNGMDNMLIQAVGGSWGSMEALVHDDSILSQPNFLGEDFQMDLGMVDLNMSLLP</sequence>
<dbReference type="Pfam" id="PF04082">
    <property type="entry name" value="Fungal_trans"/>
    <property type="match status" value="1"/>
</dbReference>
<dbReference type="EMBL" id="CABFNS010000737">
    <property type="protein sequence ID" value="VUC25610.1"/>
    <property type="molecule type" value="Genomic_DNA"/>
</dbReference>
<keyword evidence="3" id="KW-0805">Transcription regulation</keyword>
<evidence type="ECO:0000256" key="4">
    <source>
        <dbReference type="ARBA" id="ARBA00023125"/>
    </source>
</evidence>
<proteinExistence type="predicted"/>
<dbReference type="CDD" id="cd12148">
    <property type="entry name" value="fungal_TF_MHR"/>
    <property type="match status" value="1"/>
</dbReference>
<name>A0ABY6U3L7_BIOOC</name>
<feature type="domain" description="Xylanolytic transcriptional activator regulatory" evidence="7">
    <location>
        <begin position="20"/>
        <end position="156"/>
    </location>
</feature>
<evidence type="ECO:0000256" key="6">
    <source>
        <dbReference type="ARBA" id="ARBA00023242"/>
    </source>
</evidence>
<evidence type="ECO:0000256" key="5">
    <source>
        <dbReference type="ARBA" id="ARBA00023163"/>
    </source>
</evidence>
<dbReference type="PANTHER" id="PTHR31313">
    <property type="entry name" value="TY1 ENHANCER ACTIVATOR"/>
    <property type="match status" value="1"/>
</dbReference>
<evidence type="ECO:0000256" key="3">
    <source>
        <dbReference type="ARBA" id="ARBA00023015"/>
    </source>
</evidence>
<comment type="caution">
    <text evidence="8">The sequence shown here is derived from an EMBL/GenBank/DDBJ whole genome shotgun (WGS) entry which is preliminary data.</text>
</comment>
<accession>A0ABY6U3L7</accession>
<keyword evidence="1" id="KW-0479">Metal-binding</keyword>
<evidence type="ECO:0000259" key="7">
    <source>
        <dbReference type="Pfam" id="PF04082"/>
    </source>
</evidence>
<dbReference type="InterPro" id="IPR051615">
    <property type="entry name" value="Transcr_Regulatory_Elem"/>
</dbReference>
<reference evidence="8 9" key="1">
    <citation type="submission" date="2019-06" db="EMBL/GenBank/DDBJ databases">
        <authorList>
            <person name="Broberg M."/>
        </authorList>
    </citation>
    <scope>NUCLEOTIDE SEQUENCE [LARGE SCALE GENOMIC DNA]</scope>
</reference>
<gene>
    <name evidence="8" type="ORF">CLO192961_LOCUS172231</name>
</gene>
<organism evidence="8 9">
    <name type="scientific">Bionectria ochroleuca</name>
    <name type="common">Gliocladium roseum</name>
    <dbReference type="NCBI Taxonomy" id="29856"/>
    <lineage>
        <taxon>Eukaryota</taxon>
        <taxon>Fungi</taxon>
        <taxon>Dikarya</taxon>
        <taxon>Ascomycota</taxon>
        <taxon>Pezizomycotina</taxon>
        <taxon>Sordariomycetes</taxon>
        <taxon>Hypocreomycetidae</taxon>
        <taxon>Hypocreales</taxon>
        <taxon>Bionectriaceae</taxon>
        <taxon>Clonostachys</taxon>
    </lineage>
</organism>
<evidence type="ECO:0000256" key="1">
    <source>
        <dbReference type="ARBA" id="ARBA00022723"/>
    </source>
</evidence>
<protein>
    <recommendedName>
        <fullName evidence="7">Xylanolytic transcriptional activator regulatory domain-containing protein</fullName>
    </recommendedName>
</protein>
<dbReference type="Proteomes" id="UP000766486">
    <property type="component" value="Unassembled WGS sequence"/>
</dbReference>
<keyword evidence="4" id="KW-0238">DNA-binding</keyword>
<keyword evidence="9" id="KW-1185">Reference proteome</keyword>
<evidence type="ECO:0000313" key="9">
    <source>
        <dbReference type="Proteomes" id="UP000766486"/>
    </source>
</evidence>
<dbReference type="PANTHER" id="PTHR31313:SF81">
    <property type="entry name" value="TY1 ENHANCER ACTIVATOR"/>
    <property type="match status" value="1"/>
</dbReference>